<accession>A0A8H2W1G9</accession>
<organism evidence="4 5">
    <name type="scientific">Sclerotinia trifoliorum</name>
    <dbReference type="NCBI Taxonomy" id="28548"/>
    <lineage>
        <taxon>Eukaryota</taxon>
        <taxon>Fungi</taxon>
        <taxon>Dikarya</taxon>
        <taxon>Ascomycota</taxon>
        <taxon>Pezizomycotina</taxon>
        <taxon>Leotiomycetes</taxon>
        <taxon>Helotiales</taxon>
        <taxon>Sclerotiniaceae</taxon>
        <taxon>Sclerotinia</taxon>
    </lineage>
</organism>
<dbReference type="EMBL" id="CAJHIA010000033">
    <property type="protein sequence ID" value="CAD6448888.1"/>
    <property type="molecule type" value="Genomic_DNA"/>
</dbReference>
<keyword evidence="3" id="KW-0560">Oxidoreductase</keyword>
<keyword evidence="2" id="KW-0521">NADP</keyword>
<dbReference type="PRINTS" id="PR00081">
    <property type="entry name" value="GDHRDH"/>
</dbReference>
<sequence>MSPNMTTSNSARNNVVDIIKQSTPVDTTSPYDAGWVAGKTIIITGGASGFGEGFFRKWAENGANVIIGDVNGTRGKALVEEVRKGTANQNHHYLHCDVTNWQSQVDFFRTAAELSPSKGIDAVVANAGITEEAMSFQHPLNLDAAEPPKPNFKAFEVDLLGVMYTAHLAMWYLPRNPRSQKADPSITPGPNTPDRHLLLIGSVASIVPFPGQVQYAAAKHGVLGLFRSLRSTAFFSGIRVNMLCPYFIDTPLIPTEARLILAGGAMGKPEDVVDAGTRLMADARIVGRALVIGPKVRVEGEFNLLPETSKDGNEKAVWEAYADDCIELEAFGARFVRLLNTVETMRGWRGWVMDIGKALMYPIRSALGR</sequence>
<dbReference type="InterPro" id="IPR002347">
    <property type="entry name" value="SDR_fam"/>
</dbReference>
<evidence type="ECO:0000256" key="1">
    <source>
        <dbReference type="ARBA" id="ARBA00006484"/>
    </source>
</evidence>
<dbReference type="Proteomes" id="UP000624404">
    <property type="component" value="Unassembled WGS sequence"/>
</dbReference>
<comment type="similarity">
    <text evidence="1">Belongs to the short-chain dehydrogenases/reductases (SDR) family.</text>
</comment>
<gene>
    <name evidence="4" type="ORF">SCLTRI_LOCUS8681</name>
</gene>
<evidence type="ECO:0000256" key="2">
    <source>
        <dbReference type="ARBA" id="ARBA00022857"/>
    </source>
</evidence>
<proteinExistence type="inferred from homology"/>
<protein>
    <submittedName>
        <fullName evidence="4">B1f77b92-daf0-4284-a90a-3acafe2d62bf-CDS</fullName>
    </submittedName>
</protein>
<dbReference type="PANTHER" id="PTHR43180:SF16">
    <property type="entry name" value="BACILYSIN BIOSYNTHESIS OXIDOREDUCTASE BACC"/>
    <property type="match status" value="1"/>
</dbReference>
<comment type="caution">
    <text evidence="4">The sequence shown here is derived from an EMBL/GenBank/DDBJ whole genome shotgun (WGS) entry which is preliminary data.</text>
</comment>
<dbReference type="InterPro" id="IPR020904">
    <property type="entry name" value="Sc_DH/Rdtase_CS"/>
</dbReference>
<keyword evidence="5" id="KW-1185">Reference proteome</keyword>
<evidence type="ECO:0000313" key="5">
    <source>
        <dbReference type="Proteomes" id="UP000624404"/>
    </source>
</evidence>
<dbReference type="Pfam" id="PF13561">
    <property type="entry name" value="adh_short_C2"/>
    <property type="match status" value="1"/>
</dbReference>
<dbReference type="PANTHER" id="PTHR43180">
    <property type="entry name" value="3-OXOACYL-(ACYL-CARRIER-PROTEIN) REDUCTASE (AFU_ORTHOLOGUE AFUA_6G11210)"/>
    <property type="match status" value="1"/>
</dbReference>
<dbReference type="InterPro" id="IPR036291">
    <property type="entry name" value="NAD(P)-bd_dom_sf"/>
</dbReference>
<evidence type="ECO:0000313" key="4">
    <source>
        <dbReference type="EMBL" id="CAD6448888.1"/>
    </source>
</evidence>
<dbReference type="GO" id="GO:0016491">
    <property type="term" value="F:oxidoreductase activity"/>
    <property type="evidence" value="ECO:0007669"/>
    <property type="project" value="UniProtKB-KW"/>
</dbReference>
<dbReference type="SUPFAM" id="SSF51735">
    <property type="entry name" value="NAD(P)-binding Rossmann-fold domains"/>
    <property type="match status" value="1"/>
</dbReference>
<dbReference type="PROSITE" id="PS00061">
    <property type="entry name" value="ADH_SHORT"/>
    <property type="match status" value="1"/>
</dbReference>
<name>A0A8H2W1G9_9HELO</name>
<evidence type="ECO:0000256" key="3">
    <source>
        <dbReference type="ARBA" id="ARBA00023002"/>
    </source>
</evidence>
<dbReference type="Gene3D" id="3.40.50.720">
    <property type="entry name" value="NAD(P)-binding Rossmann-like Domain"/>
    <property type="match status" value="1"/>
</dbReference>
<dbReference type="OrthoDB" id="498125at2759"/>
<dbReference type="AlphaFoldDB" id="A0A8H2W1G9"/>
<reference evidence="4" key="1">
    <citation type="submission" date="2020-10" db="EMBL/GenBank/DDBJ databases">
        <authorList>
            <person name="Kusch S."/>
        </authorList>
    </citation>
    <scope>NUCLEOTIDE SEQUENCE</scope>
    <source>
        <strain evidence="4">SwB9</strain>
    </source>
</reference>